<dbReference type="Pfam" id="PF07883">
    <property type="entry name" value="Cupin_2"/>
    <property type="match status" value="1"/>
</dbReference>
<evidence type="ECO:0000256" key="1">
    <source>
        <dbReference type="ARBA" id="ARBA00022723"/>
    </source>
</evidence>
<accession>A0AB38YJW2</accession>
<evidence type="ECO:0000259" key="2">
    <source>
        <dbReference type="Pfam" id="PF07883"/>
    </source>
</evidence>
<proteinExistence type="predicted"/>
<dbReference type="InterPro" id="IPR011051">
    <property type="entry name" value="RmlC_Cupin_sf"/>
</dbReference>
<dbReference type="AlphaFoldDB" id="A0AB38YJW2"/>
<dbReference type="CDD" id="cd02224">
    <property type="entry name" value="cupin_SPO2919-like"/>
    <property type="match status" value="1"/>
</dbReference>
<evidence type="ECO:0000313" key="3">
    <source>
        <dbReference type="EMBL" id="WLD59636.1"/>
    </source>
</evidence>
<feature type="domain" description="Cupin type-2" evidence="2">
    <location>
        <begin position="53"/>
        <end position="124"/>
    </location>
</feature>
<dbReference type="SUPFAM" id="SSF51182">
    <property type="entry name" value="RmlC-like cupins"/>
    <property type="match status" value="1"/>
</dbReference>
<sequence>MAEIEHMTKPIKAIKIAGETDNPFPEEFHKKMGRSVCRGLSDQFGLTGFGVNLETILPGGSSGLKHWHTESEEFVYVLSGKLVLLYGDESFELTAGDCMGFKANEGQGHRLVNRTEYVASFIVVGSRSDTDKAVYDEDDFQWVVKENGDWVGSRKNGEPY</sequence>
<dbReference type="InterPro" id="IPR013096">
    <property type="entry name" value="Cupin_2"/>
</dbReference>
<keyword evidence="1" id="KW-0479">Metal-binding</keyword>
<protein>
    <submittedName>
        <fullName evidence="3">Cupin domain-containing protein</fullName>
    </submittedName>
</protein>
<dbReference type="PANTHER" id="PTHR35848:SF9">
    <property type="entry name" value="SLL1358 PROTEIN"/>
    <property type="match status" value="1"/>
</dbReference>
<dbReference type="PANTHER" id="PTHR35848">
    <property type="entry name" value="OXALATE-BINDING PROTEIN"/>
    <property type="match status" value="1"/>
</dbReference>
<dbReference type="EMBL" id="CP101717">
    <property type="protein sequence ID" value="WLD59636.1"/>
    <property type="molecule type" value="Genomic_DNA"/>
</dbReference>
<dbReference type="Gene3D" id="2.60.120.10">
    <property type="entry name" value="Jelly Rolls"/>
    <property type="match status" value="1"/>
</dbReference>
<dbReference type="InterPro" id="IPR014710">
    <property type="entry name" value="RmlC-like_jellyroll"/>
</dbReference>
<dbReference type="InterPro" id="IPR051610">
    <property type="entry name" value="GPI/OXD"/>
</dbReference>
<dbReference type="RefSeq" id="WP_304996928.1">
    <property type="nucleotide sequence ID" value="NZ_CP101717.1"/>
</dbReference>
<name>A0AB38YJW2_9GAMM</name>
<dbReference type="GO" id="GO:0046872">
    <property type="term" value="F:metal ion binding"/>
    <property type="evidence" value="ECO:0007669"/>
    <property type="project" value="UniProtKB-KW"/>
</dbReference>
<organism evidence="3">
    <name type="scientific">Salinispirillum sp. LH 10-3-1</name>
    <dbReference type="NCBI Taxonomy" id="2952525"/>
    <lineage>
        <taxon>Bacteria</taxon>
        <taxon>Pseudomonadati</taxon>
        <taxon>Pseudomonadota</taxon>
        <taxon>Gammaproteobacteria</taxon>
        <taxon>Oceanospirillales</taxon>
        <taxon>Saccharospirillaceae</taxon>
        <taxon>Salinispirillum</taxon>
    </lineage>
</organism>
<reference evidence="3" key="1">
    <citation type="submission" date="2022-07" db="EMBL/GenBank/DDBJ databases">
        <title>Complete genome sequence of Salinispirillum sp. LH10-3-1 capable of multiple carbohydrate inversion isolated from a soda lake.</title>
        <authorList>
            <person name="Liu J."/>
            <person name="Zhai Y."/>
            <person name="Zhang H."/>
            <person name="Yang H."/>
            <person name="Qu J."/>
            <person name="Li J."/>
        </authorList>
    </citation>
    <scope>NUCLEOTIDE SEQUENCE</scope>
    <source>
        <strain evidence="3">LH 10-3-1</strain>
    </source>
</reference>
<gene>
    <name evidence="3" type="ORF">NFC81_07585</name>
</gene>